<dbReference type="STRING" id="247490.KSU1_B0069"/>
<dbReference type="OrthoDB" id="2519014at2"/>
<dbReference type="EMBL" id="BAFH01000002">
    <property type="protein sequence ID" value="GAB60926.1"/>
    <property type="molecule type" value="Genomic_DNA"/>
</dbReference>
<dbReference type="EMBL" id="BAFH01000004">
    <property type="protein sequence ID" value="GAB63511.1"/>
    <property type="molecule type" value="Genomic_DNA"/>
</dbReference>
<evidence type="ECO:0000313" key="6">
    <source>
        <dbReference type="EMBL" id="GAB63511.1"/>
    </source>
</evidence>
<proteinExistence type="predicted"/>
<evidence type="ECO:0000313" key="3">
    <source>
        <dbReference type="EMBL" id="GAB61790.1"/>
    </source>
</evidence>
<name>I3IGT1_9BACT</name>
<dbReference type="AlphaFoldDB" id="I3IGT1"/>
<dbReference type="EMBL" id="BAFH01000003">
    <property type="protein sequence ID" value="GAB61790.1"/>
    <property type="molecule type" value="Genomic_DNA"/>
</dbReference>
<dbReference type="Proteomes" id="UP000002985">
    <property type="component" value="Unassembled WGS sequence"/>
</dbReference>
<dbReference type="SUPFAM" id="SSF53098">
    <property type="entry name" value="Ribonuclease H-like"/>
    <property type="match status" value="1"/>
</dbReference>
<dbReference type="GO" id="GO:0003677">
    <property type="term" value="F:DNA binding"/>
    <property type="evidence" value="ECO:0007669"/>
    <property type="project" value="InterPro"/>
</dbReference>
<dbReference type="EMBL" id="BAFH01000003">
    <property type="protein sequence ID" value="GAB62445.1"/>
    <property type="molecule type" value="Genomic_DNA"/>
</dbReference>
<dbReference type="InterPro" id="IPR012337">
    <property type="entry name" value="RNaseH-like_sf"/>
</dbReference>
<organism evidence="2 8">
    <name type="scientific">Candidatus Jettenia caeni</name>
    <dbReference type="NCBI Taxonomy" id="247490"/>
    <lineage>
        <taxon>Bacteria</taxon>
        <taxon>Pseudomonadati</taxon>
        <taxon>Planctomycetota</taxon>
        <taxon>Candidatus Brocadiia</taxon>
        <taxon>Candidatus Brocadiales</taxon>
        <taxon>Candidatus Brocadiaceae</taxon>
        <taxon>Candidatus Jettenia</taxon>
    </lineage>
</organism>
<evidence type="ECO:0000313" key="5">
    <source>
        <dbReference type="EMBL" id="GAB62764.1"/>
    </source>
</evidence>
<evidence type="ECO:0000259" key="1">
    <source>
        <dbReference type="Pfam" id="PF01609"/>
    </source>
</evidence>
<evidence type="ECO:0000313" key="7">
    <source>
        <dbReference type="EMBL" id="GAB63861.1"/>
    </source>
</evidence>
<dbReference type="GO" id="GO:0004803">
    <property type="term" value="F:transposase activity"/>
    <property type="evidence" value="ECO:0007669"/>
    <property type="project" value="InterPro"/>
</dbReference>
<gene>
    <name evidence="2" type="ORF">KSU1_B0069</name>
    <name evidence="3" type="ORF">KSU1_C0194</name>
    <name evidence="4" type="ORF">KSU1_C0849</name>
    <name evidence="5" type="ORF">KSU1_C1168</name>
    <name evidence="6" type="ORF">KSU1_D0202</name>
    <name evidence="7" type="ORF">KSU1_D0552</name>
</gene>
<comment type="caution">
    <text evidence="2">The sequence shown here is derived from an EMBL/GenBank/DDBJ whole genome shotgun (WGS) entry which is preliminary data.</text>
</comment>
<protein>
    <submittedName>
        <fullName evidence="2 7">Transposase</fullName>
    </submittedName>
</protein>
<dbReference type="eggNOG" id="COG3385">
    <property type="taxonomic scope" value="Bacteria"/>
</dbReference>
<keyword evidence="8" id="KW-1185">Reference proteome</keyword>
<accession>I3IGT1</accession>
<dbReference type="InterPro" id="IPR002559">
    <property type="entry name" value="Transposase_11"/>
</dbReference>
<reference evidence="2 8" key="1">
    <citation type="journal article" date="2012" name="FEBS Lett.">
        <title>Anammox organism KSU-1 expresses a NirK-type copper-containing nitrite reductase instead of a NirS-type with cytochrome cd1.</title>
        <authorList>
            <person name="Hira D."/>
            <person name="Toh H."/>
            <person name="Migita C.T."/>
            <person name="Okubo H."/>
            <person name="Nishiyama T."/>
            <person name="Hattori M."/>
            <person name="Furukawa K."/>
            <person name="Fujii T."/>
        </authorList>
    </citation>
    <scope>NUCLEOTIDE SEQUENCE [LARGE SCALE GENOMIC DNA]</scope>
</reference>
<evidence type="ECO:0000313" key="8">
    <source>
        <dbReference type="Proteomes" id="UP000002985"/>
    </source>
</evidence>
<dbReference type="GO" id="GO:0006313">
    <property type="term" value="P:DNA transposition"/>
    <property type="evidence" value="ECO:0007669"/>
    <property type="project" value="InterPro"/>
</dbReference>
<feature type="domain" description="Transposase IS4-like" evidence="1">
    <location>
        <begin position="162"/>
        <end position="333"/>
    </location>
</feature>
<evidence type="ECO:0000313" key="2">
    <source>
        <dbReference type="EMBL" id="GAB60926.1"/>
    </source>
</evidence>
<sequence>MKKPFSIPLLSQMLFHRTPKSVQEKLIAVYLWTLMTYWGHFSISLVAQYLKRHKAQVSRHMKNNLFLDNLSQKMLPKELSGRIGKKAHLIIDSTMKAKRGKKLCNLQKFKTSRGFIIGHCFVFALLICEDNSSWIIAVKPYLTKAFCRRTNQEFKTQNQLAVEILQEVSLPLETHVIVVADSAFVAHFIVSEITTHPQWSFVSSLDSNRKITIKGYTRHTADFKKEYLPALKKISISCNGRKNTLKVMSISAEVSKVGPATVVLSQRDRQTLALIGVGKRLSLRAICYAYLLRWRIEILFKELKQYLHFGSYHCRDFEAYMNHILLVILAYNILKSLYPKFSIAEAKKQVSQSSQAVFLYELKHDLTKFHGNRIVKNKIFQALSAMTAIFPLSMAG</sequence>
<dbReference type="Pfam" id="PF01609">
    <property type="entry name" value="DDE_Tnp_1"/>
    <property type="match status" value="1"/>
</dbReference>
<evidence type="ECO:0000313" key="4">
    <source>
        <dbReference type="EMBL" id="GAB62445.1"/>
    </source>
</evidence>
<dbReference type="EMBL" id="BAFH01000003">
    <property type="protein sequence ID" value="GAB62764.1"/>
    <property type="molecule type" value="Genomic_DNA"/>
</dbReference>
<dbReference type="EMBL" id="BAFH01000004">
    <property type="protein sequence ID" value="GAB63861.1"/>
    <property type="molecule type" value="Genomic_DNA"/>
</dbReference>